<dbReference type="AlphaFoldDB" id="A0A8H8UT04"/>
<feature type="compositionally biased region" description="Acidic residues" evidence="1">
    <location>
        <begin position="921"/>
        <end position="936"/>
    </location>
</feature>
<feature type="compositionally biased region" description="Polar residues" evidence="1">
    <location>
        <begin position="687"/>
        <end position="698"/>
    </location>
</feature>
<feature type="compositionally biased region" description="Acidic residues" evidence="1">
    <location>
        <begin position="900"/>
        <end position="912"/>
    </location>
</feature>
<dbReference type="OrthoDB" id="59699at2759"/>
<dbReference type="PANTHER" id="PTHR33840:SF1">
    <property type="entry name" value="TLE1 PHOSPHOLIPASE DOMAIN-CONTAINING PROTEIN"/>
    <property type="match status" value="1"/>
</dbReference>
<comment type="caution">
    <text evidence="3">The sequence shown here is derived from an EMBL/GenBank/DDBJ whole genome shotgun (WGS) entry which is preliminary data.</text>
</comment>
<reference evidence="3" key="1">
    <citation type="submission" date="2019-06" db="EMBL/GenBank/DDBJ databases">
        <authorList>
            <person name="Palmer J.M."/>
        </authorList>
    </citation>
    <scope>NUCLEOTIDE SEQUENCE</scope>
    <source>
        <strain evidence="3">TWF679</strain>
    </source>
</reference>
<evidence type="ECO:0000259" key="2">
    <source>
        <dbReference type="Pfam" id="PF09994"/>
    </source>
</evidence>
<dbReference type="EMBL" id="WIWT01000149">
    <property type="protein sequence ID" value="KAF3197803.1"/>
    <property type="molecule type" value="Genomic_DNA"/>
</dbReference>
<protein>
    <recommendedName>
        <fullName evidence="2">T6SS Phospholipase effector Tle1-like catalytic domain-containing protein</fullName>
    </recommendedName>
</protein>
<gene>
    <name evidence="3" type="ORF">TWF679_002638</name>
</gene>
<feature type="compositionally biased region" description="Basic and acidic residues" evidence="1">
    <location>
        <begin position="543"/>
        <end position="561"/>
    </location>
</feature>
<organism evidence="3 4">
    <name type="scientific">Orbilia oligospora</name>
    <name type="common">Nematode-trapping fungus</name>
    <name type="synonym">Arthrobotrys oligospora</name>
    <dbReference type="NCBI Taxonomy" id="2813651"/>
    <lineage>
        <taxon>Eukaryota</taxon>
        <taxon>Fungi</taxon>
        <taxon>Dikarya</taxon>
        <taxon>Ascomycota</taxon>
        <taxon>Pezizomycotina</taxon>
        <taxon>Orbiliomycetes</taxon>
        <taxon>Orbiliales</taxon>
        <taxon>Orbiliaceae</taxon>
        <taxon>Orbilia</taxon>
    </lineage>
</organism>
<feature type="region of interest" description="Disordered" evidence="1">
    <location>
        <begin position="537"/>
        <end position="701"/>
    </location>
</feature>
<feature type="compositionally biased region" description="Polar residues" evidence="1">
    <location>
        <begin position="660"/>
        <end position="673"/>
    </location>
</feature>
<feature type="compositionally biased region" description="Basic and acidic residues" evidence="1">
    <location>
        <begin position="611"/>
        <end position="632"/>
    </location>
</feature>
<evidence type="ECO:0000313" key="3">
    <source>
        <dbReference type="EMBL" id="KAF3197803.1"/>
    </source>
</evidence>
<evidence type="ECO:0000313" key="4">
    <source>
        <dbReference type="Proteomes" id="UP000614610"/>
    </source>
</evidence>
<sequence length="1064" mass="119550">MDCSEANLLGELEGRILKDTLEAGTKVVKAIPWVSANYGLDPRGEVTAEFFQKRADEWAKKRLFVLCDGTWKNAAGTSEPLTNVARLARAVDRYSRNTDRPEFPIPQISYYSVGVGSESNLPKIPLDSFYSGLTGSGLEQDILRAYCFLCNNFNFRSQKDEIILVGYSRGAFTVRCLADFVSCVGLIRRKNLPFLSILFKRWAEARGDEEKGLLRERIVKLNENDQANQGDNLTQRPRFSYFAKIAVLAEWDPVSSVGFLGWKKFSVVSDTVPDAVQNAIVAIALDERRGSFEPMPWRYKKDYQSVSQFAFRGCHEDIGGGSVNAALSTISLLWVVSRITSVCDARFDTETLLQMIHPPQPYAGLVSSTETESKNSLWSKDKINESFTFWWKLGYGLSCGWHQALRWTTLNPLFLQATDVGGEGSSQTGPLVPPAPQHDTHGYPSKVVVGSYNCKPEPNPNASDSRSRNILEVQLDTHMDELKKSVQEMFVSHCREATTAYIMVPKYDNANQLEDVTFMATLNWVFSLEALCGVVKDEDEDENGNKNRNEDEDGNENRDGDGDWNGNEDEDRDENEDGNKDKNKNKDEDEDGDGDKNEIEDKDKDEDEDKDKDKNRNGDEDGNKDEDENRNGDEDENENENEDGDVDRDEGEDGDGDGETSQTTSHRSHNNPATDAELIISTPPPQTDSDNQNTTQPANEHRGWFLRTVGIVRQLCWRSLRGMASSTERLLGGGFKEIPDRADIQRCGLRLHCTVETTHLEPAMGEGITNWLFRMIRLSDTPNHKAYEKYRVGLTDKEEQLWNGLRELMELWSSAERLMNSKIEAQPNSSERMNSMKTVYEQWEIQVAWRIEMLRFALFNELGDMDKDVFKKKNTQYTKVVCARKVGRVCVDLYCLFDEDSPGPGEGEEQPAGEEGGQPLEGEEEQQLGEEGEQQADGEGGQPPGEEEEQPAGEEGRQLLAKELAKLLTKLKKAGLQDSDELIKKANDVCALLLKADRNRADVALKAKEALYQVFISVRSWGYGPPKSKEGFFDFDPSKYKVSTTTTVPVMVPTPAPTEPNTSE</sequence>
<feature type="compositionally biased region" description="Basic and acidic residues" evidence="1">
    <location>
        <begin position="577"/>
        <end position="587"/>
    </location>
</feature>
<feature type="region of interest" description="Disordered" evidence="1">
    <location>
        <begin position="900"/>
        <end position="955"/>
    </location>
</feature>
<feature type="compositionally biased region" description="Acidic residues" evidence="1">
    <location>
        <begin position="566"/>
        <end position="576"/>
    </location>
</feature>
<dbReference type="InterPro" id="IPR018712">
    <property type="entry name" value="Tle1-like_cat"/>
</dbReference>
<proteinExistence type="predicted"/>
<evidence type="ECO:0000256" key="1">
    <source>
        <dbReference type="SAM" id="MobiDB-lite"/>
    </source>
</evidence>
<feature type="domain" description="T6SS Phospholipase effector Tle1-like catalytic" evidence="2">
    <location>
        <begin position="61"/>
        <end position="337"/>
    </location>
</feature>
<feature type="compositionally biased region" description="Acidic residues" evidence="1">
    <location>
        <begin position="633"/>
        <end position="658"/>
    </location>
</feature>
<dbReference type="Proteomes" id="UP000614610">
    <property type="component" value="Unassembled WGS sequence"/>
</dbReference>
<name>A0A8H8UT04_ORBOL</name>
<accession>A0A8H8UT04</accession>
<dbReference type="PANTHER" id="PTHR33840">
    <property type="match status" value="1"/>
</dbReference>
<dbReference type="Pfam" id="PF09994">
    <property type="entry name" value="T6SS_Tle1-like_cat"/>
    <property type="match status" value="1"/>
</dbReference>